<protein>
    <submittedName>
        <fullName evidence="2">Uncharacterized protein</fullName>
    </submittedName>
</protein>
<organism evidence="2 3">
    <name type="scientific">Mycolicibacterium conceptionense</name>
    <dbReference type="NCBI Taxonomy" id="451644"/>
    <lineage>
        <taxon>Bacteria</taxon>
        <taxon>Bacillati</taxon>
        <taxon>Actinomycetota</taxon>
        <taxon>Actinomycetes</taxon>
        <taxon>Mycobacteriales</taxon>
        <taxon>Mycobacteriaceae</taxon>
        <taxon>Mycolicibacterium</taxon>
    </lineage>
</organism>
<dbReference type="AlphaFoldDB" id="A0A0U1D584"/>
<name>A0A0U1D584_9MYCO</name>
<proteinExistence type="predicted"/>
<evidence type="ECO:0000313" key="3">
    <source>
        <dbReference type="Proteomes" id="UP000182227"/>
    </source>
</evidence>
<feature type="compositionally biased region" description="Basic and acidic residues" evidence="1">
    <location>
        <begin position="37"/>
        <end position="50"/>
    </location>
</feature>
<evidence type="ECO:0000313" key="2">
    <source>
        <dbReference type="EMBL" id="CQD08499.1"/>
    </source>
</evidence>
<feature type="region of interest" description="Disordered" evidence="1">
    <location>
        <begin position="22"/>
        <end position="54"/>
    </location>
</feature>
<accession>A0A0U1D584</accession>
<reference evidence="2 3" key="1">
    <citation type="submission" date="2015-03" db="EMBL/GenBank/DDBJ databases">
        <authorList>
            <person name="Murphy D."/>
        </authorList>
    </citation>
    <scope>NUCLEOTIDE SEQUENCE [LARGE SCALE GENOMIC DNA]</scope>
    <source>
        <strain evidence="2 3">D16</strain>
    </source>
</reference>
<evidence type="ECO:0000256" key="1">
    <source>
        <dbReference type="SAM" id="MobiDB-lite"/>
    </source>
</evidence>
<dbReference type="EMBL" id="CTEF01000001">
    <property type="protein sequence ID" value="CQD08499.1"/>
    <property type="molecule type" value="Genomic_DNA"/>
</dbReference>
<sequence>MLGRTAGLAHLTRHQLRECVSNHTHRVGSEQRNQPRRRGEQVVTGEDRDVVAPPGIGAGRPAPHLGLVHHIVVIQRGQVDQLDDGPGDRDLRIIRPRAQRRREHGKQRAEAFSTGLEQMLDGLGHELIGFAQLVRHQLFDPGDVVPDVGGECRVPEINARHHSRWCPHSSNILGAMDNKADVVVVGAGPAVTCW</sequence>
<dbReference type="Proteomes" id="UP000182227">
    <property type="component" value="Unassembled WGS sequence"/>
</dbReference>
<gene>
    <name evidence="2" type="ORF">BN970_01642</name>
</gene>